<protein>
    <submittedName>
        <fullName evidence="1">Uncharacterized protein</fullName>
    </submittedName>
</protein>
<dbReference type="EMBL" id="FQXU01000004">
    <property type="protein sequence ID" value="SHH85593.1"/>
    <property type="molecule type" value="Genomic_DNA"/>
</dbReference>
<sequence>MRYFTDELWDEINSGIKERRELAEKQWRKNIEEYSESFEKIKHRFSKKFLDIYSKEDNFHDYKLKKIEILQGKYGYVDPVKVSLIIYNELMEWQIQEVSK</sequence>
<organism evidence="1 2">
    <name type="scientific">Clostridium intestinale DSM 6191</name>
    <dbReference type="NCBI Taxonomy" id="1121320"/>
    <lineage>
        <taxon>Bacteria</taxon>
        <taxon>Bacillati</taxon>
        <taxon>Bacillota</taxon>
        <taxon>Clostridia</taxon>
        <taxon>Eubacteriales</taxon>
        <taxon>Clostridiaceae</taxon>
        <taxon>Clostridium</taxon>
    </lineage>
</organism>
<dbReference type="AlphaFoldDB" id="A0A1M5WEE9"/>
<dbReference type="RefSeq" id="WP_073017413.1">
    <property type="nucleotide sequence ID" value="NZ_FQXU01000004.1"/>
</dbReference>
<evidence type="ECO:0000313" key="1">
    <source>
        <dbReference type="EMBL" id="SHH85593.1"/>
    </source>
</evidence>
<accession>A0A1M5WEE9</accession>
<dbReference type="Proteomes" id="UP000184241">
    <property type="component" value="Unassembled WGS sequence"/>
</dbReference>
<name>A0A1M5WEE9_9CLOT</name>
<proteinExistence type="predicted"/>
<reference evidence="1 2" key="1">
    <citation type="submission" date="2016-11" db="EMBL/GenBank/DDBJ databases">
        <authorList>
            <person name="Jaros S."/>
            <person name="Januszkiewicz K."/>
            <person name="Wedrychowicz H."/>
        </authorList>
    </citation>
    <scope>NUCLEOTIDE SEQUENCE [LARGE SCALE GENOMIC DNA]</scope>
    <source>
        <strain evidence="1 2">DSM 6191</strain>
    </source>
</reference>
<evidence type="ECO:0000313" key="2">
    <source>
        <dbReference type="Proteomes" id="UP000184241"/>
    </source>
</evidence>
<gene>
    <name evidence="1" type="ORF">SAMN02745941_01046</name>
</gene>